<dbReference type="AlphaFoldDB" id="A0AAV4F6N1"/>
<comment type="caution">
    <text evidence="1">The sequence shown here is derived from an EMBL/GenBank/DDBJ whole genome shotgun (WGS) entry which is preliminary data.</text>
</comment>
<accession>A0AAV4F6N1</accession>
<organism evidence="1 2">
    <name type="scientific">Elysia marginata</name>
    <dbReference type="NCBI Taxonomy" id="1093978"/>
    <lineage>
        <taxon>Eukaryota</taxon>
        <taxon>Metazoa</taxon>
        <taxon>Spiralia</taxon>
        <taxon>Lophotrochozoa</taxon>
        <taxon>Mollusca</taxon>
        <taxon>Gastropoda</taxon>
        <taxon>Heterobranchia</taxon>
        <taxon>Euthyneura</taxon>
        <taxon>Panpulmonata</taxon>
        <taxon>Sacoglossa</taxon>
        <taxon>Placobranchoidea</taxon>
        <taxon>Plakobranchidae</taxon>
        <taxon>Elysia</taxon>
    </lineage>
</organism>
<protein>
    <submittedName>
        <fullName evidence="1">Endonuclease-reverse transcriptase</fullName>
    </submittedName>
</protein>
<keyword evidence="1" id="KW-0378">Hydrolase</keyword>
<keyword evidence="1" id="KW-0540">Nuclease</keyword>
<keyword evidence="1" id="KW-0255">Endonuclease</keyword>
<reference evidence="1 2" key="1">
    <citation type="journal article" date="2021" name="Elife">
        <title>Chloroplast acquisition without the gene transfer in kleptoplastic sea slugs, Plakobranchus ocellatus.</title>
        <authorList>
            <person name="Maeda T."/>
            <person name="Takahashi S."/>
            <person name="Yoshida T."/>
            <person name="Shimamura S."/>
            <person name="Takaki Y."/>
            <person name="Nagai Y."/>
            <person name="Toyoda A."/>
            <person name="Suzuki Y."/>
            <person name="Arimoto A."/>
            <person name="Ishii H."/>
            <person name="Satoh N."/>
            <person name="Nishiyama T."/>
            <person name="Hasebe M."/>
            <person name="Maruyama T."/>
            <person name="Minagawa J."/>
            <person name="Obokata J."/>
            <person name="Shigenobu S."/>
        </authorList>
    </citation>
    <scope>NUCLEOTIDE SEQUENCE [LARGE SCALE GENOMIC DNA]</scope>
</reference>
<dbReference type="Proteomes" id="UP000762676">
    <property type="component" value="Unassembled WGS sequence"/>
</dbReference>
<proteinExistence type="predicted"/>
<dbReference type="GO" id="GO:0004519">
    <property type="term" value="F:endonuclease activity"/>
    <property type="evidence" value="ECO:0007669"/>
    <property type="project" value="UniProtKB-KW"/>
</dbReference>
<gene>
    <name evidence="1" type="ORF">ElyMa_003738300</name>
</gene>
<sequence>MRIEDRTQAKASLNTGKTRVTKALALQRIAEKDKAVTRSLREDKRKYLDGFAQDAEYAALSGNLREVYSTTKRLSVKFQLGDKPVRARDGKLLTSREEQKNRWKDQFAELLNHPPPDNPPNIEPAKVDLEIDLEPPSTRSVS</sequence>
<name>A0AAV4F6N1_9GAST</name>
<evidence type="ECO:0000313" key="1">
    <source>
        <dbReference type="EMBL" id="GFR68671.1"/>
    </source>
</evidence>
<evidence type="ECO:0000313" key="2">
    <source>
        <dbReference type="Proteomes" id="UP000762676"/>
    </source>
</evidence>
<keyword evidence="2" id="KW-1185">Reference proteome</keyword>
<dbReference type="EMBL" id="BMAT01007661">
    <property type="protein sequence ID" value="GFR68671.1"/>
    <property type="molecule type" value="Genomic_DNA"/>
</dbReference>